<dbReference type="Proteomes" id="UP000016935">
    <property type="component" value="Unassembled WGS sequence"/>
</dbReference>
<dbReference type="OrthoDB" id="6132182at2759"/>
<dbReference type="STRING" id="671987.R0KRE9"/>
<keyword evidence="5" id="KW-1185">Reference proteome</keyword>
<evidence type="ECO:0000313" key="4">
    <source>
        <dbReference type="EMBL" id="EOA91574.1"/>
    </source>
</evidence>
<dbReference type="Gene3D" id="1.10.1280.10">
    <property type="entry name" value="Di-copper center containing domain from catechol oxidase"/>
    <property type="match status" value="1"/>
</dbReference>
<dbReference type="GeneID" id="19398326"/>
<dbReference type="InterPro" id="IPR050316">
    <property type="entry name" value="Tyrosinase/Hemocyanin"/>
</dbReference>
<sequence length="383" mass="42842">MRSAFFSASLAVVATVTALPQEIPSSKILAPALPVDKFKHTEFPEPIPLEEAKEIFNNYTATPPGVATTLYSYKTNHELVKLAQIAAHVMSKVTETVNINPPKLQARATCSSVRTRMEWDSFPDSGKQQFVDAIKCLMGRAPSGQFSNARSRYEDFVALHQRLTPNVHQNSKFLLWHRYFLWTFESVLRDECGYQLSVPWFDETRYAGRFAQSSIFSDKWLGGLALGGDCVRNGQFANLNLNVGPGTDNQAHCLARNGNGGLTAYCNAEYVNQCNAYTDFAGMAFCAERGPHAFGHNGVGAVMQDVYGSPGDMFFYMHHGFVDRNFRIWTNADPSRVHTINGNDISGRPLTLDDTINVYGIRPDVRIRDVLDTTQTLCYKYNY</sequence>
<evidence type="ECO:0000256" key="1">
    <source>
        <dbReference type="ARBA" id="ARBA00022723"/>
    </source>
</evidence>
<proteinExistence type="predicted"/>
<dbReference type="InterPro" id="IPR002227">
    <property type="entry name" value="Tyrosinase_Cu-bd"/>
</dbReference>
<dbReference type="SUPFAM" id="SSF48056">
    <property type="entry name" value="Di-copper centre-containing domain"/>
    <property type="match status" value="1"/>
</dbReference>
<evidence type="ECO:0000256" key="2">
    <source>
        <dbReference type="SAM" id="SignalP"/>
    </source>
</evidence>
<feature type="signal peptide" evidence="2">
    <location>
        <begin position="1"/>
        <end position="18"/>
    </location>
</feature>
<dbReference type="RefSeq" id="XP_008020731.1">
    <property type="nucleotide sequence ID" value="XM_008022540.1"/>
</dbReference>
<feature type="chain" id="PRO_5004344491" description="Tyrosinase copper-binding domain-containing protein" evidence="2">
    <location>
        <begin position="19"/>
        <end position="383"/>
    </location>
</feature>
<gene>
    <name evidence="4" type="ORF">SETTUDRAFT_162259</name>
</gene>
<keyword evidence="2" id="KW-0732">Signal</keyword>
<dbReference type="InterPro" id="IPR008922">
    <property type="entry name" value="Di-copper_centre_dom_sf"/>
</dbReference>
<reference evidence="4 5" key="1">
    <citation type="journal article" date="2012" name="PLoS Pathog.">
        <title>Diverse lifestyles and strategies of plant pathogenesis encoded in the genomes of eighteen Dothideomycetes fungi.</title>
        <authorList>
            <person name="Ohm R.A."/>
            <person name="Feau N."/>
            <person name="Henrissat B."/>
            <person name="Schoch C.L."/>
            <person name="Horwitz B.A."/>
            <person name="Barry K.W."/>
            <person name="Condon B.J."/>
            <person name="Copeland A.C."/>
            <person name="Dhillon B."/>
            <person name="Glaser F."/>
            <person name="Hesse C.N."/>
            <person name="Kosti I."/>
            <person name="LaButti K."/>
            <person name="Lindquist E.A."/>
            <person name="Lucas S."/>
            <person name="Salamov A.A."/>
            <person name="Bradshaw R.E."/>
            <person name="Ciuffetti L."/>
            <person name="Hamelin R.C."/>
            <person name="Kema G.H.J."/>
            <person name="Lawrence C."/>
            <person name="Scott J.A."/>
            <person name="Spatafora J.W."/>
            <person name="Turgeon B.G."/>
            <person name="de Wit P.J.G.M."/>
            <person name="Zhong S."/>
            <person name="Goodwin S.B."/>
            <person name="Grigoriev I.V."/>
        </authorList>
    </citation>
    <scope>NUCLEOTIDE SEQUENCE [LARGE SCALE GENOMIC DNA]</scope>
    <source>
        <strain evidence="5">28A</strain>
    </source>
</reference>
<dbReference type="GO" id="GO:0016491">
    <property type="term" value="F:oxidoreductase activity"/>
    <property type="evidence" value="ECO:0007669"/>
    <property type="project" value="InterPro"/>
</dbReference>
<reference evidence="4 5" key="2">
    <citation type="journal article" date="2013" name="PLoS Genet.">
        <title>Comparative genome structure, secondary metabolite, and effector coding capacity across Cochliobolus pathogens.</title>
        <authorList>
            <person name="Condon B.J."/>
            <person name="Leng Y."/>
            <person name="Wu D."/>
            <person name="Bushley K.E."/>
            <person name="Ohm R.A."/>
            <person name="Otillar R."/>
            <person name="Martin J."/>
            <person name="Schackwitz W."/>
            <person name="Grimwood J."/>
            <person name="MohdZainudin N."/>
            <person name="Xue C."/>
            <person name="Wang R."/>
            <person name="Manning V.A."/>
            <person name="Dhillon B."/>
            <person name="Tu Z.J."/>
            <person name="Steffenson B.J."/>
            <person name="Salamov A."/>
            <person name="Sun H."/>
            <person name="Lowry S."/>
            <person name="LaButti K."/>
            <person name="Han J."/>
            <person name="Copeland A."/>
            <person name="Lindquist E."/>
            <person name="Barry K."/>
            <person name="Schmutz J."/>
            <person name="Baker S.E."/>
            <person name="Ciuffetti L.M."/>
            <person name="Grigoriev I.V."/>
            <person name="Zhong S."/>
            <person name="Turgeon B.G."/>
        </authorList>
    </citation>
    <scope>NUCLEOTIDE SEQUENCE [LARGE SCALE GENOMIC DNA]</scope>
    <source>
        <strain evidence="5">28A</strain>
    </source>
</reference>
<dbReference type="eggNOG" id="ENOG502S31Y">
    <property type="taxonomic scope" value="Eukaryota"/>
</dbReference>
<evidence type="ECO:0000259" key="3">
    <source>
        <dbReference type="PROSITE" id="PS00497"/>
    </source>
</evidence>
<dbReference type="HOGENOM" id="CLU_035914_2_1_1"/>
<organism evidence="4 5">
    <name type="scientific">Exserohilum turcicum (strain 28A)</name>
    <name type="common">Northern leaf blight fungus</name>
    <name type="synonym">Setosphaeria turcica</name>
    <dbReference type="NCBI Taxonomy" id="671987"/>
    <lineage>
        <taxon>Eukaryota</taxon>
        <taxon>Fungi</taxon>
        <taxon>Dikarya</taxon>
        <taxon>Ascomycota</taxon>
        <taxon>Pezizomycotina</taxon>
        <taxon>Dothideomycetes</taxon>
        <taxon>Pleosporomycetidae</taxon>
        <taxon>Pleosporales</taxon>
        <taxon>Pleosporineae</taxon>
        <taxon>Pleosporaceae</taxon>
        <taxon>Exserohilum</taxon>
    </lineage>
</organism>
<dbReference type="Pfam" id="PF00264">
    <property type="entry name" value="Tyrosinase"/>
    <property type="match status" value="1"/>
</dbReference>
<dbReference type="PROSITE" id="PS00497">
    <property type="entry name" value="TYROSINASE_1"/>
    <property type="match status" value="1"/>
</dbReference>
<evidence type="ECO:0000313" key="5">
    <source>
        <dbReference type="Proteomes" id="UP000016935"/>
    </source>
</evidence>
<accession>R0KRE9</accession>
<dbReference type="PANTHER" id="PTHR11474:SF116">
    <property type="entry name" value="TYROSINASE"/>
    <property type="match status" value="1"/>
</dbReference>
<dbReference type="EMBL" id="KB908481">
    <property type="protein sequence ID" value="EOA91574.1"/>
    <property type="molecule type" value="Genomic_DNA"/>
</dbReference>
<feature type="domain" description="Tyrosinase copper-binding" evidence="3">
    <location>
        <begin position="168"/>
        <end position="185"/>
    </location>
</feature>
<keyword evidence="1" id="KW-0479">Metal-binding</keyword>
<dbReference type="PRINTS" id="PR00092">
    <property type="entry name" value="TYROSINASE"/>
</dbReference>
<name>R0KRE9_EXST2</name>
<protein>
    <recommendedName>
        <fullName evidence="3">Tyrosinase copper-binding domain-containing protein</fullName>
    </recommendedName>
</protein>
<dbReference type="GO" id="GO:0046872">
    <property type="term" value="F:metal ion binding"/>
    <property type="evidence" value="ECO:0007669"/>
    <property type="project" value="UniProtKB-KW"/>
</dbReference>
<dbReference type="AlphaFoldDB" id="R0KRE9"/>
<dbReference type="PANTHER" id="PTHR11474">
    <property type="entry name" value="TYROSINASE FAMILY MEMBER"/>
    <property type="match status" value="1"/>
</dbReference>